<feature type="compositionally biased region" description="Low complexity" evidence="1">
    <location>
        <begin position="207"/>
        <end position="223"/>
    </location>
</feature>
<reference evidence="4" key="1">
    <citation type="submission" date="2021-03" db="EMBL/GenBank/DDBJ databases">
        <title>Revisited historic fungal species revealed as producer of novel bioactive compounds through whole genome sequencing and comparative genomics.</title>
        <authorList>
            <person name="Vignolle G.A."/>
            <person name="Hochenegger N."/>
            <person name="Mach R.L."/>
            <person name="Mach-Aigner A.R."/>
            <person name="Javad Rahimi M."/>
            <person name="Salim K.A."/>
            <person name="Chan C.M."/>
            <person name="Lim L.B.L."/>
            <person name="Cai F."/>
            <person name="Druzhinina I.S."/>
            <person name="U'Ren J.M."/>
            <person name="Derntl C."/>
        </authorList>
    </citation>
    <scope>NUCLEOTIDE SEQUENCE</scope>
    <source>
        <strain evidence="4">TUCIM 5799</strain>
    </source>
</reference>
<dbReference type="Proteomes" id="UP000829685">
    <property type="component" value="Unassembled WGS sequence"/>
</dbReference>
<feature type="region of interest" description="Disordered" evidence="1">
    <location>
        <begin position="162"/>
        <end position="241"/>
    </location>
</feature>
<organism evidence="4 5">
    <name type="scientific">Neoarthrinium moseri</name>
    <dbReference type="NCBI Taxonomy" id="1658444"/>
    <lineage>
        <taxon>Eukaryota</taxon>
        <taxon>Fungi</taxon>
        <taxon>Dikarya</taxon>
        <taxon>Ascomycota</taxon>
        <taxon>Pezizomycotina</taxon>
        <taxon>Sordariomycetes</taxon>
        <taxon>Xylariomycetidae</taxon>
        <taxon>Amphisphaeriales</taxon>
        <taxon>Apiosporaceae</taxon>
        <taxon>Neoarthrinium</taxon>
    </lineage>
</organism>
<keyword evidence="2" id="KW-0732">Signal</keyword>
<dbReference type="PANTHER" id="PTHR39613">
    <property type="entry name" value="ANCHORED CELL WALL PROTEIN, PUTATIVE (AFU_ORTHOLOGUE AFUA_4G08960)-RELATED"/>
    <property type="match status" value="1"/>
</dbReference>
<evidence type="ECO:0000259" key="3">
    <source>
        <dbReference type="Pfam" id="PF09792"/>
    </source>
</evidence>
<dbReference type="PANTHER" id="PTHR39613:SF1">
    <property type="entry name" value="ANCHORED CELL WALL PROTEIN, PUTATIVE (AFU_ORTHOLOGUE AFUA_4G08960)-RELATED"/>
    <property type="match status" value="1"/>
</dbReference>
<feature type="compositionally biased region" description="Low complexity" evidence="1">
    <location>
        <begin position="169"/>
        <end position="188"/>
    </location>
</feature>
<dbReference type="InterPro" id="IPR018620">
    <property type="entry name" value="Ubiquitin3-bd_protein_But2_C"/>
</dbReference>
<comment type="caution">
    <text evidence="4">The sequence shown here is derived from an EMBL/GenBank/DDBJ whole genome shotgun (WGS) entry which is preliminary data.</text>
</comment>
<evidence type="ECO:0000256" key="2">
    <source>
        <dbReference type="SAM" id="SignalP"/>
    </source>
</evidence>
<name>A0A9Q0AR21_9PEZI</name>
<feature type="signal peptide" evidence="2">
    <location>
        <begin position="1"/>
        <end position="16"/>
    </location>
</feature>
<evidence type="ECO:0000313" key="5">
    <source>
        <dbReference type="Proteomes" id="UP000829685"/>
    </source>
</evidence>
<dbReference type="Pfam" id="PF09792">
    <property type="entry name" value="But2"/>
    <property type="match status" value="1"/>
</dbReference>
<sequence>MRPSLVTILFSGTVTAAAVCERQESQGCCFHLESVGSVNETVEENHTGRILLGGSFQQGGFCLNPSNGTLKDAIGNNCFMRAPNYEFQCYQGALSTTFFMLSTGSDGKTKLLYDETPGTVFACPTGSSNQDVYSLFPLWKNDTTGCVEITLALTNQTAECAAQGGSPVTGSTTALPTTELTVPTETGSKVPIIQYGSGASDSSIGQASTRTTDASSTTKSTSAPEPPSSSNPSNSSQACSVASSAPSIAPRKLGFPQDNAPDGIHDTSLDASITPVNSTIFQYTIPRSFATKSTQLCALQFRLPFCSDLPSGYPCFHFSGSEQETLSNSGMVFSLVSDDGRTTWNNSALHQVHPGDKKDFGTFECGTASAGYGERKITWLASSVRNFALEFQQAGVGSSPEFVDGVGAWVVQCS</sequence>
<feature type="compositionally biased region" description="Low complexity" evidence="1">
    <location>
        <begin position="230"/>
        <end position="241"/>
    </location>
</feature>
<dbReference type="AlphaFoldDB" id="A0A9Q0AR21"/>
<dbReference type="EMBL" id="JAFIMR010000008">
    <property type="protein sequence ID" value="KAI1875190.1"/>
    <property type="molecule type" value="Genomic_DNA"/>
</dbReference>
<evidence type="ECO:0000313" key="4">
    <source>
        <dbReference type="EMBL" id="KAI1875190.1"/>
    </source>
</evidence>
<protein>
    <recommendedName>
        <fullName evidence="3">Ubiquitin 3 binding protein But2 C-terminal domain-containing protein</fullName>
    </recommendedName>
</protein>
<accession>A0A9Q0AR21</accession>
<feature type="compositionally biased region" description="Polar residues" evidence="1">
    <location>
        <begin position="197"/>
        <end position="206"/>
    </location>
</feature>
<feature type="chain" id="PRO_5040225778" description="Ubiquitin 3 binding protein But2 C-terminal domain-containing protein" evidence="2">
    <location>
        <begin position="17"/>
        <end position="414"/>
    </location>
</feature>
<gene>
    <name evidence="4" type="ORF">JX265_004248</name>
</gene>
<proteinExistence type="predicted"/>
<evidence type="ECO:0000256" key="1">
    <source>
        <dbReference type="SAM" id="MobiDB-lite"/>
    </source>
</evidence>
<feature type="domain" description="Ubiquitin 3 binding protein But2 C-terminal" evidence="3">
    <location>
        <begin position="257"/>
        <end position="393"/>
    </location>
</feature>
<keyword evidence="5" id="KW-1185">Reference proteome</keyword>